<evidence type="ECO:0000313" key="2">
    <source>
        <dbReference type="EMBL" id="MFC6282002.1"/>
    </source>
</evidence>
<dbReference type="Proteomes" id="UP001596270">
    <property type="component" value="Unassembled WGS sequence"/>
</dbReference>
<evidence type="ECO:0000313" key="3">
    <source>
        <dbReference type="Proteomes" id="UP001596270"/>
    </source>
</evidence>
<dbReference type="RefSeq" id="WP_029310364.1">
    <property type="nucleotide sequence ID" value="NZ_JBHSRS010000034.1"/>
</dbReference>
<dbReference type="EMBL" id="JBHSRS010000034">
    <property type="protein sequence ID" value="MFC6282002.1"/>
    <property type="molecule type" value="Genomic_DNA"/>
</dbReference>
<gene>
    <name evidence="2" type="ORF">ACFQND_12235</name>
</gene>
<dbReference type="InterPro" id="IPR025296">
    <property type="entry name" value="DUF4158"/>
</dbReference>
<protein>
    <submittedName>
        <fullName evidence="2">DUF4158 domain-containing protein</fullName>
    </submittedName>
</protein>
<comment type="caution">
    <text evidence="2">The sequence shown here is derived from an EMBL/GenBank/DDBJ whole genome shotgun (WGS) entry which is preliminary data.</text>
</comment>
<feature type="domain" description="DUF4158" evidence="1">
    <location>
        <begin position="11"/>
        <end position="157"/>
    </location>
</feature>
<sequence>MQSWHTTYLGLRELPREISTFELQSFFTYSRTERELINARRSNAHKLGLALHIGFLRLSGRLLNSVRIVPTTLWRHLGDEIGITAVELASLRALYVRGRTLFDHQQLACDVLGFHWMTEHQRRALVRTLRDEVARCADRDQLLVFARRWLYQSKILILRDRDIRVLVTAALGQLEEETAKTIAASVLPEQLVRWRDAMAALRPDGQTQQSWLWSAPAKHST</sequence>
<feature type="non-terminal residue" evidence="2">
    <location>
        <position position="221"/>
    </location>
</feature>
<organism evidence="2 3">
    <name type="scientific">Polaromonas aquatica</name>
    <dbReference type="NCBI Taxonomy" id="332657"/>
    <lineage>
        <taxon>Bacteria</taxon>
        <taxon>Pseudomonadati</taxon>
        <taxon>Pseudomonadota</taxon>
        <taxon>Betaproteobacteria</taxon>
        <taxon>Burkholderiales</taxon>
        <taxon>Comamonadaceae</taxon>
        <taxon>Polaromonas</taxon>
    </lineage>
</organism>
<proteinExistence type="predicted"/>
<dbReference type="Pfam" id="PF13700">
    <property type="entry name" value="DUF4158"/>
    <property type="match status" value="1"/>
</dbReference>
<name>A0ABW1TYZ4_9BURK</name>
<reference evidence="3" key="1">
    <citation type="journal article" date="2019" name="Int. J. Syst. Evol. Microbiol.">
        <title>The Global Catalogue of Microorganisms (GCM) 10K type strain sequencing project: providing services to taxonomists for standard genome sequencing and annotation.</title>
        <authorList>
            <consortium name="The Broad Institute Genomics Platform"/>
            <consortium name="The Broad Institute Genome Sequencing Center for Infectious Disease"/>
            <person name="Wu L."/>
            <person name="Ma J."/>
        </authorList>
    </citation>
    <scope>NUCLEOTIDE SEQUENCE [LARGE SCALE GENOMIC DNA]</scope>
    <source>
        <strain evidence="3">CCUG 39402</strain>
    </source>
</reference>
<keyword evidence="3" id="KW-1185">Reference proteome</keyword>
<accession>A0ABW1TYZ4</accession>
<evidence type="ECO:0000259" key="1">
    <source>
        <dbReference type="Pfam" id="PF13700"/>
    </source>
</evidence>